<dbReference type="RefSeq" id="WP_123853434.1">
    <property type="nucleotide sequence ID" value="NZ_CP033912.1"/>
</dbReference>
<evidence type="ECO:0000256" key="1">
    <source>
        <dbReference type="SAM" id="SignalP"/>
    </source>
</evidence>
<dbReference type="EMBL" id="CP033915">
    <property type="protein sequence ID" value="AZA85487.1"/>
    <property type="molecule type" value="Genomic_DNA"/>
</dbReference>
<organism evidence="2 4">
    <name type="scientific">Chryseobacterium shandongense</name>
    <dbReference type="NCBI Taxonomy" id="1493872"/>
    <lineage>
        <taxon>Bacteria</taxon>
        <taxon>Pseudomonadati</taxon>
        <taxon>Bacteroidota</taxon>
        <taxon>Flavobacteriia</taxon>
        <taxon>Flavobacteriales</taxon>
        <taxon>Weeksellaceae</taxon>
        <taxon>Chryseobacterium group</taxon>
        <taxon>Chryseobacterium</taxon>
    </lineage>
</organism>
<sequence>MKRSILILLLALASNLSFAQKYFGKTYPSTQRVDEYYDAGDVTKAHLIMGKTDLGIGFRSIEKTQEKIIELAKKKGADGVIFSIEEEVYATTSSGSGSLSKKNEKKATAFNNSTSTDLKQTKVKAIFIKYK</sequence>
<dbReference type="EMBL" id="CP033912">
    <property type="protein sequence ID" value="AZA97594.1"/>
    <property type="molecule type" value="Genomic_DNA"/>
</dbReference>
<evidence type="ECO:0000313" key="4">
    <source>
        <dbReference type="Proteomes" id="UP000274073"/>
    </source>
</evidence>
<feature type="signal peptide" evidence="1">
    <location>
        <begin position="1"/>
        <end position="19"/>
    </location>
</feature>
<dbReference type="Proteomes" id="UP000281741">
    <property type="component" value="Chromosome"/>
</dbReference>
<protein>
    <recommendedName>
        <fullName evidence="6">DUF4156 domain-containing protein</fullName>
    </recommendedName>
</protein>
<dbReference type="Proteomes" id="UP000274073">
    <property type="component" value="Chromosome"/>
</dbReference>
<feature type="chain" id="PRO_5041926095" description="DUF4156 domain-containing protein" evidence="1">
    <location>
        <begin position="20"/>
        <end position="131"/>
    </location>
</feature>
<evidence type="ECO:0000313" key="5">
    <source>
        <dbReference type="Proteomes" id="UP000281741"/>
    </source>
</evidence>
<keyword evidence="5" id="KW-1185">Reference proteome</keyword>
<evidence type="ECO:0000313" key="3">
    <source>
        <dbReference type="EMBL" id="AZA97594.1"/>
    </source>
</evidence>
<name>A0AAD1DK34_9FLAO</name>
<dbReference type="AlphaFoldDB" id="A0AAD1DK34"/>
<accession>A0AAD1DK34</accession>
<gene>
    <name evidence="2" type="ORF">EG349_01115</name>
    <name evidence="3" type="ORF">EG353_19585</name>
</gene>
<keyword evidence="1" id="KW-0732">Signal</keyword>
<evidence type="ECO:0008006" key="6">
    <source>
        <dbReference type="Google" id="ProtNLM"/>
    </source>
</evidence>
<reference evidence="4 5" key="1">
    <citation type="submission" date="2018-11" db="EMBL/GenBank/DDBJ databases">
        <title>Proposal to divide the Flavobacteriaceae and reorganize its genera based on Amino Acid Identity values calculated from whole genome sequences.</title>
        <authorList>
            <person name="Nicholson A.C."/>
            <person name="Gulvik C.A."/>
            <person name="Whitney A.M."/>
            <person name="Humrighouse B.W."/>
            <person name="Bell M."/>
            <person name="Holmes B."/>
            <person name="Steigerwalt A.G."/>
            <person name="Villarma A."/>
            <person name="Sheth M."/>
            <person name="Batra D."/>
            <person name="Pryor J."/>
            <person name="Bernardet J.-F."/>
            <person name="Hugo C."/>
            <person name="Kampfer P."/>
            <person name="Newman J."/>
            <person name="McQuiston J.R."/>
        </authorList>
    </citation>
    <scope>NUCLEOTIDE SEQUENCE [LARGE SCALE GENOMIC DNA]</scope>
    <source>
        <strain evidence="2 4">G0207</strain>
        <strain evidence="3 5">H5143</strain>
    </source>
</reference>
<evidence type="ECO:0000313" key="2">
    <source>
        <dbReference type="EMBL" id="AZA85487.1"/>
    </source>
</evidence>
<proteinExistence type="predicted"/>